<dbReference type="AlphaFoldDB" id="A0A9P4HQ62"/>
<evidence type="ECO:0000256" key="1">
    <source>
        <dbReference type="SAM" id="SignalP"/>
    </source>
</evidence>
<feature type="signal peptide" evidence="1">
    <location>
        <begin position="1"/>
        <end position="23"/>
    </location>
</feature>
<evidence type="ECO:0000313" key="2">
    <source>
        <dbReference type="EMBL" id="KAF2083933.1"/>
    </source>
</evidence>
<organism evidence="2 3">
    <name type="scientific">Saccharata proteae CBS 121410</name>
    <dbReference type="NCBI Taxonomy" id="1314787"/>
    <lineage>
        <taxon>Eukaryota</taxon>
        <taxon>Fungi</taxon>
        <taxon>Dikarya</taxon>
        <taxon>Ascomycota</taxon>
        <taxon>Pezizomycotina</taxon>
        <taxon>Dothideomycetes</taxon>
        <taxon>Dothideomycetes incertae sedis</taxon>
        <taxon>Botryosphaeriales</taxon>
        <taxon>Saccharataceae</taxon>
        <taxon>Saccharata</taxon>
    </lineage>
</organism>
<dbReference type="Proteomes" id="UP000799776">
    <property type="component" value="Unassembled WGS sequence"/>
</dbReference>
<gene>
    <name evidence="2" type="ORF">K490DRAFT_60072</name>
</gene>
<protein>
    <recommendedName>
        <fullName evidence="4">Extracellular membrane protein CFEM domain-containing protein</fullName>
    </recommendedName>
</protein>
<comment type="caution">
    <text evidence="2">The sequence shown here is derived from an EMBL/GenBank/DDBJ whole genome shotgun (WGS) entry which is preliminary data.</text>
</comment>
<dbReference type="EMBL" id="ML978751">
    <property type="protein sequence ID" value="KAF2083933.1"/>
    <property type="molecule type" value="Genomic_DNA"/>
</dbReference>
<sequence>MRLPTPAPLLLLLLTHLLPTTTAIQPPCPFAPHLTVCRNRYLHAANKCGGADFRCLCNAWTHVATCYTNCPDDIGRDKVEMYQRKFCAEADVYQGERVMPSRTMTF</sequence>
<proteinExistence type="predicted"/>
<keyword evidence="3" id="KW-1185">Reference proteome</keyword>
<evidence type="ECO:0000313" key="3">
    <source>
        <dbReference type="Proteomes" id="UP000799776"/>
    </source>
</evidence>
<name>A0A9P4HQ62_9PEZI</name>
<feature type="chain" id="PRO_5040502682" description="Extracellular membrane protein CFEM domain-containing protein" evidence="1">
    <location>
        <begin position="24"/>
        <end position="106"/>
    </location>
</feature>
<reference evidence="2" key="1">
    <citation type="journal article" date="2020" name="Stud. Mycol.">
        <title>101 Dothideomycetes genomes: a test case for predicting lifestyles and emergence of pathogens.</title>
        <authorList>
            <person name="Haridas S."/>
            <person name="Albert R."/>
            <person name="Binder M."/>
            <person name="Bloem J."/>
            <person name="Labutti K."/>
            <person name="Salamov A."/>
            <person name="Andreopoulos B."/>
            <person name="Baker S."/>
            <person name="Barry K."/>
            <person name="Bills G."/>
            <person name="Bluhm B."/>
            <person name="Cannon C."/>
            <person name="Castanera R."/>
            <person name="Culley D."/>
            <person name="Daum C."/>
            <person name="Ezra D."/>
            <person name="Gonzalez J."/>
            <person name="Henrissat B."/>
            <person name="Kuo A."/>
            <person name="Liang C."/>
            <person name="Lipzen A."/>
            <person name="Lutzoni F."/>
            <person name="Magnuson J."/>
            <person name="Mondo S."/>
            <person name="Nolan M."/>
            <person name="Ohm R."/>
            <person name="Pangilinan J."/>
            <person name="Park H.-J."/>
            <person name="Ramirez L."/>
            <person name="Alfaro M."/>
            <person name="Sun H."/>
            <person name="Tritt A."/>
            <person name="Yoshinaga Y."/>
            <person name="Zwiers L.-H."/>
            <person name="Turgeon B."/>
            <person name="Goodwin S."/>
            <person name="Spatafora J."/>
            <person name="Crous P."/>
            <person name="Grigoriev I."/>
        </authorList>
    </citation>
    <scope>NUCLEOTIDE SEQUENCE</scope>
    <source>
        <strain evidence="2">CBS 121410</strain>
    </source>
</reference>
<dbReference type="OrthoDB" id="2507140at2759"/>
<evidence type="ECO:0008006" key="4">
    <source>
        <dbReference type="Google" id="ProtNLM"/>
    </source>
</evidence>
<accession>A0A9P4HQ62</accession>
<keyword evidence="1" id="KW-0732">Signal</keyword>